<accession>A0A177N3X1</accession>
<name>A0A177N3X1_9GAMM</name>
<keyword evidence="1" id="KW-0812">Transmembrane</keyword>
<sequence length="79" mass="9184">MSTMITEVYEALKEAGVSESKAIKAAEAIQQLSKEDHLHFFQEQMLKYQLYAEGEFKLLKWMIGFNLAFTMAMLWKVFA</sequence>
<dbReference type="RefSeq" id="WP_066985107.1">
    <property type="nucleotide sequence ID" value="NZ_LUUI01000127.1"/>
</dbReference>
<reference evidence="2 3" key="1">
    <citation type="submission" date="2016-03" db="EMBL/GenBank/DDBJ databases">
        <authorList>
            <person name="Ploux O."/>
        </authorList>
    </citation>
    <scope>NUCLEOTIDE SEQUENCE [LARGE SCALE GENOMIC DNA]</scope>
    <source>
        <strain evidence="2 3">R-45370</strain>
    </source>
</reference>
<dbReference type="AlphaFoldDB" id="A0A177N3X1"/>
<evidence type="ECO:0000256" key="1">
    <source>
        <dbReference type="SAM" id="Phobius"/>
    </source>
</evidence>
<comment type="caution">
    <text evidence="2">The sequence shown here is derived from an EMBL/GenBank/DDBJ whole genome shotgun (WGS) entry which is preliminary data.</text>
</comment>
<gene>
    <name evidence="2" type="ORF">A1359_13455</name>
</gene>
<proteinExistence type="predicted"/>
<keyword evidence="1" id="KW-0472">Membrane</keyword>
<feature type="transmembrane region" description="Helical" evidence="1">
    <location>
        <begin position="58"/>
        <end position="78"/>
    </location>
</feature>
<keyword evidence="3" id="KW-1185">Reference proteome</keyword>
<dbReference type="STRING" id="980561.A1359_13455"/>
<evidence type="ECO:0000313" key="2">
    <source>
        <dbReference type="EMBL" id="OAI12688.1"/>
    </source>
</evidence>
<protein>
    <submittedName>
        <fullName evidence="2">Uncharacterized protein</fullName>
    </submittedName>
</protein>
<dbReference type="Proteomes" id="UP000078476">
    <property type="component" value="Unassembled WGS sequence"/>
</dbReference>
<dbReference type="OrthoDB" id="8139494at2"/>
<keyword evidence="1" id="KW-1133">Transmembrane helix</keyword>
<dbReference type="EMBL" id="LUUI01000127">
    <property type="protein sequence ID" value="OAI12688.1"/>
    <property type="molecule type" value="Genomic_DNA"/>
</dbReference>
<organism evidence="2 3">
    <name type="scientific">Methylomonas lenta</name>
    <dbReference type="NCBI Taxonomy" id="980561"/>
    <lineage>
        <taxon>Bacteria</taxon>
        <taxon>Pseudomonadati</taxon>
        <taxon>Pseudomonadota</taxon>
        <taxon>Gammaproteobacteria</taxon>
        <taxon>Methylococcales</taxon>
        <taxon>Methylococcaceae</taxon>
        <taxon>Methylomonas</taxon>
    </lineage>
</organism>
<evidence type="ECO:0000313" key="3">
    <source>
        <dbReference type="Proteomes" id="UP000078476"/>
    </source>
</evidence>